<evidence type="ECO:0000313" key="2">
    <source>
        <dbReference type="EMBL" id="KAK8372768.1"/>
    </source>
</evidence>
<evidence type="ECO:0000313" key="3">
    <source>
        <dbReference type="Proteomes" id="UP001487740"/>
    </source>
</evidence>
<name>A0AAW0SCE0_SCYPA</name>
<dbReference type="Proteomes" id="UP001487740">
    <property type="component" value="Unassembled WGS sequence"/>
</dbReference>
<evidence type="ECO:0000256" key="1">
    <source>
        <dbReference type="SAM" id="MobiDB-lite"/>
    </source>
</evidence>
<protein>
    <submittedName>
        <fullName evidence="2">Uncharacterized protein</fullName>
    </submittedName>
</protein>
<sequence>MALRESMAPPAQLASPGNLRGHDDTQAIPEACRVILNVDVATEVVPQQAPLQVQRVLCASGDRCVLRQLWPASFTWCVDMSCTWGVAAVNMFHSREVLAV</sequence>
<accession>A0AAW0SCE0</accession>
<keyword evidence="3" id="KW-1185">Reference proteome</keyword>
<organism evidence="2 3">
    <name type="scientific">Scylla paramamosain</name>
    <name type="common">Mud crab</name>
    <dbReference type="NCBI Taxonomy" id="85552"/>
    <lineage>
        <taxon>Eukaryota</taxon>
        <taxon>Metazoa</taxon>
        <taxon>Ecdysozoa</taxon>
        <taxon>Arthropoda</taxon>
        <taxon>Crustacea</taxon>
        <taxon>Multicrustacea</taxon>
        <taxon>Malacostraca</taxon>
        <taxon>Eumalacostraca</taxon>
        <taxon>Eucarida</taxon>
        <taxon>Decapoda</taxon>
        <taxon>Pleocyemata</taxon>
        <taxon>Brachyura</taxon>
        <taxon>Eubrachyura</taxon>
        <taxon>Portunoidea</taxon>
        <taxon>Portunidae</taxon>
        <taxon>Portuninae</taxon>
        <taxon>Scylla</taxon>
    </lineage>
</organism>
<dbReference type="AlphaFoldDB" id="A0AAW0SCE0"/>
<reference evidence="2 3" key="1">
    <citation type="submission" date="2023-03" db="EMBL/GenBank/DDBJ databases">
        <title>High-quality genome of Scylla paramamosain provides insights in environmental adaptation.</title>
        <authorList>
            <person name="Zhang L."/>
        </authorList>
    </citation>
    <scope>NUCLEOTIDE SEQUENCE [LARGE SCALE GENOMIC DNA]</scope>
    <source>
        <strain evidence="2">LZ_2023a</strain>
        <tissue evidence="2">Muscle</tissue>
    </source>
</reference>
<comment type="caution">
    <text evidence="2">The sequence shown here is derived from an EMBL/GenBank/DDBJ whole genome shotgun (WGS) entry which is preliminary data.</text>
</comment>
<gene>
    <name evidence="2" type="ORF">O3P69_014961</name>
</gene>
<feature type="region of interest" description="Disordered" evidence="1">
    <location>
        <begin position="1"/>
        <end position="24"/>
    </location>
</feature>
<dbReference type="EMBL" id="JARAKH010001585">
    <property type="protein sequence ID" value="KAK8372768.1"/>
    <property type="molecule type" value="Genomic_DNA"/>
</dbReference>
<proteinExistence type="predicted"/>